<evidence type="ECO:0000313" key="2">
    <source>
        <dbReference type="EMBL" id="KAK1839171.1"/>
    </source>
</evidence>
<proteinExistence type="predicted"/>
<gene>
    <name evidence="2" type="ORF">CCHR01_18211</name>
</gene>
<evidence type="ECO:0000313" key="3">
    <source>
        <dbReference type="Proteomes" id="UP001243330"/>
    </source>
</evidence>
<protein>
    <submittedName>
        <fullName evidence="2">Ankyrin repeat containing protein</fullName>
    </submittedName>
</protein>
<sequence length="489" mass="54339">MRSAHSSGERVIQTTSPCGTRHGTCVRSITTLQHGTNYHEIPPDPGRSLDDDVKLDSLNKQVTSLSDAIRTRLASLSEHDQSAWPQVVSQIQSGPPFWAVSLFKELSKITTALAAVFNHALPSFDEAEAAEVRQQFLQAGTGMPPRHSILRSAKPELLSPRAEPRKRSATDGTYQRPLKQPKQEPCSDTLATGLLDNDAIACFNGHLETYREMLRSGDAAGIAKGLKITRNGDSEADRYTEVAQYLKVELALDAKSQLYGLLSRFALITSVRKLDETAAAEGYQILPKKMIEEVWQRLRSRMERKSLTNKISKTRRWLEMLGKFHGLLAFVPQFSIYDDIGKAAAPKIYSCLEKNGVMAEELHKQGCEFLDCIVNGKEWQRPDGRLSGPQLQLSTSRVVSDTAQSVACAVRGDVSGLQRLFAAGLASPTDVSISRGYSLVRVRLFLSFPFNLFNPREALMVRKWALYGGMHQYETVRFLINQGAVVDEE</sequence>
<dbReference type="EMBL" id="JAQOWY010000710">
    <property type="protein sequence ID" value="KAK1839171.1"/>
    <property type="molecule type" value="Genomic_DNA"/>
</dbReference>
<dbReference type="AlphaFoldDB" id="A0AAD9A0H2"/>
<dbReference type="Proteomes" id="UP001243330">
    <property type="component" value="Unassembled WGS sequence"/>
</dbReference>
<comment type="caution">
    <text evidence="2">The sequence shown here is derived from an EMBL/GenBank/DDBJ whole genome shotgun (WGS) entry which is preliminary data.</text>
</comment>
<accession>A0AAD9A0H2</accession>
<reference evidence="2" key="1">
    <citation type="submission" date="2023-01" db="EMBL/GenBank/DDBJ databases">
        <title>Colletotrichum chrysophilum M932 genome sequence.</title>
        <authorList>
            <person name="Baroncelli R."/>
        </authorList>
    </citation>
    <scope>NUCLEOTIDE SEQUENCE</scope>
    <source>
        <strain evidence="2">M932</strain>
    </source>
</reference>
<keyword evidence="3" id="KW-1185">Reference proteome</keyword>
<feature type="region of interest" description="Disordered" evidence="1">
    <location>
        <begin position="139"/>
        <end position="187"/>
    </location>
</feature>
<name>A0AAD9A0H2_9PEZI</name>
<organism evidence="2 3">
    <name type="scientific">Colletotrichum chrysophilum</name>
    <dbReference type="NCBI Taxonomy" id="1836956"/>
    <lineage>
        <taxon>Eukaryota</taxon>
        <taxon>Fungi</taxon>
        <taxon>Dikarya</taxon>
        <taxon>Ascomycota</taxon>
        <taxon>Pezizomycotina</taxon>
        <taxon>Sordariomycetes</taxon>
        <taxon>Hypocreomycetidae</taxon>
        <taxon>Glomerellales</taxon>
        <taxon>Glomerellaceae</taxon>
        <taxon>Colletotrichum</taxon>
        <taxon>Colletotrichum gloeosporioides species complex</taxon>
    </lineage>
</organism>
<evidence type="ECO:0000256" key="1">
    <source>
        <dbReference type="SAM" id="MobiDB-lite"/>
    </source>
</evidence>